<dbReference type="Gene3D" id="3.40.50.150">
    <property type="entry name" value="Vaccinia Virus protein VP39"/>
    <property type="match status" value="1"/>
</dbReference>
<evidence type="ECO:0000313" key="1">
    <source>
        <dbReference type="EMBL" id="CAE4571669.1"/>
    </source>
</evidence>
<dbReference type="SUPFAM" id="SSF53335">
    <property type="entry name" value="S-adenosyl-L-methionine-dependent methyltransferases"/>
    <property type="match status" value="1"/>
</dbReference>
<gene>
    <name evidence="1" type="ORF">AMON00008_LOCUS11288</name>
</gene>
<proteinExistence type="predicted"/>
<name>A0A7S4Q3W4_9DINO</name>
<dbReference type="InterPro" id="IPR029063">
    <property type="entry name" value="SAM-dependent_MTases_sf"/>
</dbReference>
<protein>
    <recommendedName>
        <fullName evidence="2">Methyltransferase FkbM domain-containing protein</fullName>
    </recommendedName>
</protein>
<evidence type="ECO:0008006" key="2">
    <source>
        <dbReference type="Google" id="ProtNLM"/>
    </source>
</evidence>
<dbReference type="AlphaFoldDB" id="A0A7S4Q3W4"/>
<accession>A0A7S4Q3W4</accession>
<sequence length="679" mass="71600">MPYSPCWAGALQFHRCCVLADGACWEPALGLPGRDHCCLRAPPLARDHRPWLLGHGGAAGGGGRAEAAGQCRGTWNEVRKSMLLQKPVAETFRLATQASEDGPCMLGEACVALTDLLVRLQLSASSGRGSPELDLASPSVRLLRAALPATLDLARRSGLALAAGGWPLFQLLALLWESTREAAAGRTAPCGARTGPERALVAAVQAIASAGATAQPRRPRPLPPGTSRFLLAAARAGTSSRPPQSPRPQRASSWRCGALRTAAVALAAEDAPSRLGASRRQLRRGALALLAGRLRAGDGLAELLTAPWPAAQLLAAAQARAPVQICPVALLAYYRLGNTAPVNVRWPSPFRMHLLQDDSISLAVRATGLPFCGSPLWLRWVANLWQGGYQGPLHVLEGGAEAGSCSLWAAALLDPRKAALRLAGVEPMPAAAAAFRRSARGNGWRERAEVIQAALVNSSATSSPSTLRLRVASGRSGEASAVGCSAGDACGFVEVQASRLDALPFPPAVHGLAAGRRVLHCLKLNVMGYELEALQGGSRWLLADAPGHTGGVAPERRPTLVCSVLLDELPLRGGREDVRRLGAILRLLREGGFEVEAFLREHRDGAAQAKHRVLVERLQPGSLGRLAAGVRSKTARELEGLGFVVAGWRSRSECAPVASSFRPQFSQEDFGPVLRQSGL</sequence>
<reference evidence="1" key="1">
    <citation type="submission" date="2021-01" db="EMBL/GenBank/DDBJ databases">
        <authorList>
            <person name="Corre E."/>
            <person name="Pelletier E."/>
            <person name="Niang G."/>
            <person name="Scheremetjew M."/>
            <person name="Finn R."/>
            <person name="Kale V."/>
            <person name="Holt S."/>
            <person name="Cochrane G."/>
            <person name="Meng A."/>
            <person name="Brown T."/>
            <person name="Cohen L."/>
        </authorList>
    </citation>
    <scope>NUCLEOTIDE SEQUENCE</scope>
    <source>
        <strain evidence="1">CCMP3105</strain>
    </source>
</reference>
<organism evidence="1">
    <name type="scientific">Alexandrium monilatum</name>
    <dbReference type="NCBI Taxonomy" id="311494"/>
    <lineage>
        <taxon>Eukaryota</taxon>
        <taxon>Sar</taxon>
        <taxon>Alveolata</taxon>
        <taxon>Dinophyceae</taxon>
        <taxon>Gonyaulacales</taxon>
        <taxon>Pyrocystaceae</taxon>
        <taxon>Alexandrium</taxon>
    </lineage>
</organism>
<dbReference type="EMBL" id="HBNR01017122">
    <property type="protein sequence ID" value="CAE4571669.1"/>
    <property type="molecule type" value="Transcribed_RNA"/>
</dbReference>